<dbReference type="Gene3D" id="3.40.190.10">
    <property type="entry name" value="Periplasmic binding protein-like II"/>
    <property type="match status" value="2"/>
</dbReference>
<dbReference type="InterPro" id="IPR050176">
    <property type="entry name" value="LTTR"/>
</dbReference>
<keyword evidence="7" id="KW-1185">Reference proteome</keyword>
<dbReference type="SUPFAM" id="SSF53850">
    <property type="entry name" value="Periplasmic binding protein-like II"/>
    <property type="match status" value="1"/>
</dbReference>
<dbReference type="InterPro" id="IPR036390">
    <property type="entry name" value="WH_DNA-bd_sf"/>
</dbReference>
<dbReference type="Proteomes" id="UP001262754">
    <property type="component" value="Unassembled WGS sequence"/>
</dbReference>
<dbReference type="PANTHER" id="PTHR30579">
    <property type="entry name" value="TRANSCRIPTIONAL REGULATOR"/>
    <property type="match status" value="1"/>
</dbReference>
<dbReference type="Pfam" id="PF03466">
    <property type="entry name" value="LysR_substrate"/>
    <property type="match status" value="1"/>
</dbReference>
<evidence type="ECO:0000256" key="1">
    <source>
        <dbReference type="ARBA" id="ARBA00009437"/>
    </source>
</evidence>
<dbReference type="EMBL" id="JAVDRL010000012">
    <property type="protein sequence ID" value="MDR6533215.1"/>
    <property type="molecule type" value="Genomic_DNA"/>
</dbReference>
<evidence type="ECO:0000256" key="3">
    <source>
        <dbReference type="ARBA" id="ARBA00023125"/>
    </source>
</evidence>
<dbReference type="SUPFAM" id="SSF46785">
    <property type="entry name" value="Winged helix' DNA-binding domain"/>
    <property type="match status" value="1"/>
</dbReference>
<evidence type="ECO:0000313" key="6">
    <source>
        <dbReference type="EMBL" id="MDR6533215.1"/>
    </source>
</evidence>
<dbReference type="PROSITE" id="PS50931">
    <property type="entry name" value="HTH_LYSR"/>
    <property type="match status" value="1"/>
</dbReference>
<dbReference type="InterPro" id="IPR000847">
    <property type="entry name" value="LysR_HTH_N"/>
</dbReference>
<protein>
    <submittedName>
        <fullName evidence="6">DNA-binding transcriptional LysR family regulator</fullName>
    </submittedName>
</protein>
<evidence type="ECO:0000313" key="7">
    <source>
        <dbReference type="Proteomes" id="UP001262754"/>
    </source>
</evidence>
<dbReference type="GO" id="GO:0003677">
    <property type="term" value="F:DNA binding"/>
    <property type="evidence" value="ECO:0007669"/>
    <property type="project" value="UniProtKB-KW"/>
</dbReference>
<dbReference type="InterPro" id="IPR005119">
    <property type="entry name" value="LysR_subst-bd"/>
</dbReference>
<dbReference type="PANTHER" id="PTHR30579:SF7">
    <property type="entry name" value="HTH-TYPE TRANSCRIPTIONAL REGULATOR LRHA-RELATED"/>
    <property type="match status" value="1"/>
</dbReference>
<comment type="similarity">
    <text evidence="1">Belongs to the LysR transcriptional regulatory family.</text>
</comment>
<sequence length="278" mass="29150">MRDLDLTQIRAFVAAVDFRSFTAAGEALGATQSAISVRIDKLERALGARLLSRTPRNLGLTAAGQAFLGRAREILRLNDLTLDEMNTGGAAPMARLRLAVSDHAAGGRLAEIVKALQARQRLVEVEVVTGLSAEMRAVFDGGEADAAIVRQDASRREGALLLRQPLVWAGATSGANLAGGVDLVALRGPCGVKAAMTKALDQAGISWRFSFQGGSVLSLQAAVREGLGVSAFGPETLPPGLQRRQGELPPLPAGNIVLYSHASAPVRDLIAQAFRTGL</sequence>
<dbReference type="Pfam" id="PF00126">
    <property type="entry name" value="HTH_1"/>
    <property type="match status" value="1"/>
</dbReference>
<accession>A0ABU1N446</accession>
<evidence type="ECO:0000256" key="2">
    <source>
        <dbReference type="ARBA" id="ARBA00023015"/>
    </source>
</evidence>
<dbReference type="RefSeq" id="WP_163231942.1">
    <property type="nucleotide sequence ID" value="NZ_BMLD01000001.1"/>
</dbReference>
<proteinExistence type="inferred from homology"/>
<gene>
    <name evidence="6" type="ORF">J2800_003977</name>
</gene>
<name>A0ABU1N446_9CAUL</name>
<evidence type="ECO:0000256" key="4">
    <source>
        <dbReference type="ARBA" id="ARBA00023163"/>
    </source>
</evidence>
<dbReference type="InterPro" id="IPR036388">
    <property type="entry name" value="WH-like_DNA-bd_sf"/>
</dbReference>
<reference evidence="6 7" key="1">
    <citation type="submission" date="2023-07" db="EMBL/GenBank/DDBJ databases">
        <title>Sorghum-associated microbial communities from plants grown in Nebraska, USA.</title>
        <authorList>
            <person name="Schachtman D."/>
        </authorList>
    </citation>
    <scope>NUCLEOTIDE SEQUENCE [LARGE SCALE GENOMIC DNA]</scope>
    <source>
        <strain evidence="6 7">DS2154</strain>
    </source>
</reference>
<evidence type="ECO:0000259" key="5">
    <source>
        <dbReference type="PROSITE" id="PS50931"/>
    </source>
</evidence>
<keyword evidence="4" id="KW-0804">Transcription</keyword>
<feature type="domain" description="HTH lysR-type" evidence="5">
    <location>
        <begin position="4"/>
        <end position="61"/>
    </location>
</feature>
<keyword evidence="2" id="KW-0805">Transcription regulation</keyword>
<organism evidence="6 7">
    <name type="scientific">Caulobacter rhizosphaerae</name>
    <dbReference type="NCBI Taxonomy" id="2010972"/>
    <lineage>
        <taxon>Bacteria</taxon>
        <taxon>Pseudomonadati</taxon>
        <taxon>Pseudomonadota</taxon>
        <taxon>Alphaproteobacteria</taxon>
        <taxon>Caulobacterales</taxon>
        <taxon>Caulobacteraceae</taxon>
        <taxon>Caulobacter</taxon>
    </lineage>
</organism>
<keyword evidence="3 6" id="KW-0238">DNA-binding</keyword>
<dbReference type="PRINTS" id="PR00039">
    <property type="entry name" value="HTHLYSR"/>
</dbReference>
<dbReference type="Gene3D" id="1.10.10.10">
    <property type="entry name" value="Winged helix-like DNA-binding domain superfamily/Winged helix DNA-binding domain"/>
    <property type="match status" value="1"/>
</dbReference>
<comment type="caution">
    <text evidence="6">The sequence shown here is derived from an EMBL/GenBank/DDBJ whole genome shotgun (WGS) entry which is preliminary data.</text>
</comment>